<keyword evidence="8" id="KW-1185">Reference proteome</keyword>
<dbReference type="Pfam" id="PF01667">
    <property type="entry name" value="Ribosomal_S27e"/>
    <property type="match status" value="1"/>
</dbReference>
<protein>
    <submittedName>
        <fullName evidence="7">40S ribosomal protein S27</fullName>
    </submittedName>
</protein>
<dbReference type="GO" id="GO:0003735">
    <property type="term" value="F:structural constituent of ribosome"/>
    <property type="evidence" value="ECO:0007669"/>
    <property type="project" value="InterPro"/>
</dbReference>
<gene>
    <name evidence="7" type="ORF">TREES_T100004978</name>
</gene>
<dbReference type="Proteomes" id="UP000011518">
    <property type="component" value="Unassembled WGS sequence"/>
</dbReference>
<dbReference type="GO" id="GO:1990904">
    <property type="term" value="C:ribonucleoprotein complex"/>
    <property type="evidence" value="ECO:0007669"/>
    <property type="project" value="UniProtKB-KW"/>
</dbReference>
<name>L9LCY0_TUPCH</name>
<evidence type="ECO:0000256" key="5">
    <source>
        <dbReference type="ARBA" id="ARBA00023274"/>
    </source>
</evidence>
<evidence type="ECO:0000313" key="7">
    <source>
        <dbReference type="EMBL" id="ELW72806.1"/>
    </source>
</evidence>
<evidence type="ECO:0000256" key="1">
    <source>
        <dbReference type="ARBA" id="ARBA00001947"/>
    </source>
</evidence>
<dbReference type="Gene3D" id="2.20.25.100">
    <property type="entry name" value="Zn-binding ribosomal proteins"/>
    <property type="match status" value="1"/>
</dbReference>
<evidence type="ECO:0000256" key="2">
    <source>
        <dbReference type="ARBA" id="ARBA00010919"/>
    </source>
</evidence>
<evidence type="ECO:0000256" key="6">
    <source>
        <dbReference type="SAM" id="MobiDB-lite"/>
    </source>
</evidence>
<dbReference type="AlphaFoldDB" id="L9LCY0"/>
<dbReference type="InterPro" id="IPR023407">
    <property type="entry name" value="Ribosomal_eS27_Zn-bd_dom_sf"/>
</dbReference>
<evidence type="ECO:0000256" key="3">
    <source>
        <dbReference type="ARBA" id="ARBA00022833"/>
    </source>
</evidence>
<dbReference type="SUPFAM" id="SSF57829">
    <property type="entry name" value="Zn-binding ribosomal proteins"/>
    <property type="match status" value="1"/>
</dbReference>
<evidence type="ECO:0000256" key="4">
    <source>
        <dbReference type="ARBA" id="ARBA00022980"/>
    </source>
</evidence>
<feature type="region of interest" description="Disordered" evidence="6">
    <location>
        <begin position="1"/>
        <end position="20"/>
    </location>
</feature>
<keyword evidence="4 7" id="KW-0689">Ribosomal protein</keyword>
<accession>L9LCY0</accession>
<dbReference type="FunFam" id="2.20.25.100:FF:000001">
    <property type="entry name" value="40S ribosomal protein S27"/>
    <property type="match status" value="1"/>
</dbReference>
<comment type="similarity">
    <text evidence="2">Belongs to the eukaryotic ribosomal protein eS27 family.</text>
</comment>
<keyword evidence="5" id="KW-0687">Ribonucleoprotein</keyword>
<dbReference type="InterPro" id="IPR011332">
    <property type="entry name" value="Ribosomal_zn-bd"/>
</dbReference>
<organism evidence="7 8">
    <name type="scientific">Tupaia chinensis</name>
    <name type="common">Chinese tree shrew</name>
    <name type="synonym">Tupaia belangeri chinensis</name>
    <dbReference type="NCBI Taxonomy" id="246437"/>
    <lineage>
        <taxon>Eukaryota</taxon>
        <taxon>Metazoa</taxon>
        <taxon>Chordata</taxon>
        <taxon>Craniata</taxon>
        <taxon>Vertebrata</taxon>
        <taxon>Euteleostomi</taxon>
        <taxon>Mammalia</taxon>
        <taxon>Eutheria</taxon>
        <taxon>Euarchontoglires</taxon>
        <taxon>Scandentia</taxon>
        <taxon>Tupaiidae</taxon>
        <taxon>Tupaia</taxon>
    </lineage>
</organism>
<dbReference type="GO" id="GO:0006412">
    <property type="term" value="P:translation"/>
    <property type="evidence" value="ECO:0007669"/>
    <property type="project" value="InterPro"/>
</dbReference>
<reference evidence="8" key="2">
    <citation type="journal article" date="2013" name="Nat. Commun.">
        <title>Genome of the Chinese tree shrew.</title>
        <authorList>
            <person name="Fan Y."/>
            <person name="Huang Z.Y."/>
            <person name="Cao C.C."/>
            <person name="Chen C.S."/>
            <person name="Chen Y.X."/>
            <person name="Fan D.D."/>
            <person name="He J."/>
            <person name="Hou H.L."/>
            <person name="Hu L."/>
            <person name="Hu X.T."/>
            <person name="Jiang X.T."/>
            <person name="Lai R."/>
            <person name="Lang Y.S."/>
            <person name="Liang B."/>
            <person name="Liao S.G."/>
            <person name="Mu D."/>
            <person name="Ma Y.Y."/>
            <person name="Niu Y.Y."/>
            <person name="Sun X.Q."/>
            <person name="Xia J.Q."/>
            <person name="Xiao J."/>
            <person name="Xiong Z.Q."/>
            <person name="Xu L."/>
            <person name="Yang L."/>
            <person name="Zhang Y."/>
            <person name="Zhao W."/>
            <person name="Zhao X.D."/>
            <person name="Zheng Y.T."/>
            <person name="Zhou J.M."/>
            <person name="Zhu Y.B."/>
            <person name="Zhang G.J."/>
            <person name="Wang J."/>
            <person name="Yao Y.G."/>
        </authorList>
    </citation>
    <scope>NUCLEOTIDE SEQUENCE [LARGE SCALE GENOMIC DNA]</scope>
</reference>
<dbReference type="InterPro" id="IPR000592">
    <property type="entry name" value="Ribosomal_eS27"/>
</dbReference>
<dbReference type="PANTHER" id="PTHR11594">
    <property type="entry name" value="40S RIBOSOMAL PROTEIN S27"/>
    <property type="match status" value="1"/>
</dbReference>
<feature type="compositionally biased region" description="Basic and acidic residues" evidence="6">
    <location>
        <begin position="1"/>
        <end position="17"/>
    </location>
</feature>
<evidence type="ECO:0000313" key="8">
    <source>
        <dbReference type="Proteomes" id="UP000011518"/>
    </source>
</evidence>
<keyword evidence="3" id="KW-0862">Zinc</keyword>
<dbReference type="STRING" id="246437.L9LCY0"/>
<sequence>MPFTKDPLHPSSEEEKKKPKKCLVQSPNSYIMDVKCPGCYKIATVFSHIQMAVLCIGCSTVLCQITGRKDETMKKFAIRNTVEAAAIRDISEASVFDADVLPKL</sequence>
<dbReference type="GO" id="GO:0005840">
    <property type="term" value="C:ribosome"/>
    <property type="evidence" value="ECO:0007669"/>
    <property type="project" value="UniProtKB-KW"/>
</dbReference>
<dbReference type="EMBL" id="KB320390">
    <property type="protein sequence ID" value="ELW72806.1"/>
    <property type="molecule type" value="Genomic_DNA"/>
</dbReference>
<reference evidence="8" key="1">
    <citation type="submission" date="2012-07" db="EMBL/GenBank/DDBJ databases">
        <title>Genome of the Chinese tree shrew, a rising model animal genetically related to primates.</title>
        <authorList>
            <person name="Zhang G."/>
            <person name="Fan Y."/>
            <person name="Yao Y."/>
            <person name="Huang Z."/>
        </authorList>
    </citation>
    <scope>NUCLEOTIDE SEQUENCE [LARGE SCALE GENOMIC DNA]</scope>
</reference>
<comment type="cofactor">
    <cofactor evidence="1">
        <name>Zn(2+)</name>
        <dbReference type="ChEBI" id="CHEBI:29105"/>
    </cofactor>
</comment>
<dbReference type="InParanoid" id="L9LCY0"/>
<proteinExistence type="inferred from homology"/>